<organism evidence="4 5">
    <name type="scientific">Methanobrevibacter olleyae</name>
    <dbReference type="NCBI Taxonomy" id="294671"/>
    <lineage>
        <taxon>Archaea</taxon>
        <taxon>Methanobacteriati</taxon>
        <taxon>Methanobacteriota</taxon>
        <taxon>Methanomada group</taxon>
        <taxon>Methanobacteria</taxon>
        <taxon>Methanobacteriales</taxon>
        <taxon>Methanobacteriaceae</taxon>
        <taxon>Methanobrevibacter</taxon>
    </lineage>
</organism>
<dbReference type="GO" id="GO:0016491">
    <property type="term" value="F:oxidoreductase activity"/>
    <property type="evidence" value="ECO:0007669"/>
    <property type="project" value="UniProtKB-KW"/>
</dbReference>
<dbReference type="STRING" id="294671.YLM1_0542"/>
<protein>
    <submittedName>
        <fullName evidence="4">Nitroreductase family protein</fullName>
    </submittedName>
</protein>
<name>A0A126QZJ4_METOL</name>
<dbReference type="PANTHER" id="PTHR43673">
    <property type="entry name" value="NAD(P)H NITROREDUCTASE YDGI-RELATED"/>
    <property type="match status" value="1"/>
</dbReference>
<feature type="domain" description="Nitroreductase" evidence="3">
    <location>
        <begin position="9"/>
        <end position="72"/>
    </location>
</feature>
<dbReference type="AlphaFoldDB" id="A0A126QZJ4"/>
<dbReference type="InterPro" id="IPR000415">
    <property type="entry name" value="Nitroreductase-like"/>
</dbReference>
<dbReference type="InterPro" id="IPR029479">
    <property type="entry name" value="Nitroreductase"/>
</dbReference>
<evidence type="ECO:0000256" key="1">
    <source>
        <dbReference type="ARBA" id="ARBA00007118"/>
    </source>
</evidence>
<reference evidence="4 5" key="1">
    <citation type="journal article" date="2016" name="Genome Announc.">
        <title>Draft Genome Sequence of the Rumen Methanogen Methanobrevibacter olleyae YLM1.</title>
        <authorList>
            <person name="Kelly W.J."/>
            <person name="Li D."/>
            <person name="Lambie S.C."/>
            <person name="Cox F."/>
            <person name="Attwood G.T."/>
            <person name="Altermann E."/>
            <person name="Leahy S.C."/>
        </authorList>
    </citation>
    <scope>NUCLEOTIDE SEQUENCE [LARGE SCALE GENOMIC DNA]</scope>
    <source>
        <strain evidence="4 5">YLM1</strain>
    </source>
</reference>
<dbReference type="CDD" id="cd02151">
    <property type="entry name" value="nitroreductase"/>
    <property type="match status" value="1"/>
</dbReference>
<dbReference type="Proteomes" id="UP000066376">
    <property type="component" value="Chromosome"/>
</dbReference>
<dbReference type="PATRIC" id="fig|294671.3.peg.562"/>
<sequence length="173" mass="19916">MDLLEIMLKRRSVRKYKDEEIPKEKLNKILQAGLLAPTSRNRKPCSFLIVDKKEVLEKLSESKQSSSKFLKNANKAIVVVANTLVSDTWIEDSSIALAFMHLMATEQYIGSCWVQIHLRKSKSNESSEDYVRKVLGIDDYFRIVGILALGVPFHEVQAHKIEDIDKEKVHYLR</sequence>
<proteinExistence type="inferred from homology"/>
<dbReference type="PANTHER" id="PTHR43673:SF10">
    <property type="entry name" value="NADH DEHYDROGENASE_NAD(P)H NITROREDUCTASE XCC3605-RELATED"/>
    <property type="match status" value="1"/>
</dbReference>
<dbReference type="Gene3D" id="3.40.109.10">
    <property type="entry name" value="NADH Oxidase"/>
    <property type="match status" value="1"/>
</dbReference>
<dbReference type="GeneID" id="28488842"/>
<dbReference type="KEGG" id="mol:YLM1_0542"/>
<dbReference type="EMBL" id="CP014265">
    <property type="protein sequence ID" value="AMK15099.1"/>
    <property type="molecule type" value="Genomic_DNA"/>
</dbReference>
<dbReference type="RefSeq" id="WP_067146062.1">
    <property type="nucleotide sequence ID" value="NZ_CP014265.1"/>
</dbReference>
<dbReference type="Pfam" id="PF00881">
    <property type="entry name" value="Nitroreductase"/>
    <property type="match status" value="1"/>
</dbReference>
<accession>A0A126QZJ4</accession>
<keyword evidence="2" id="KW-0560">Oxidoreductase</keyword>
<gene>
    <name evidence="4" type="ORF">YLM1_0542</name>
</gene>
<comment type="similarity">
    <text evidence="1">Belongs to the nitroreductase family.</text>
</comment>
<evidence type="ECO:0000259" key="3">
    <source>
        <dbReference type="Pfam" id="PF00881"/>
    </source>
</evidence>
<evidence type="ECO:0000313" key="5">
    <source>
        <dbReference type="Proteomes" id="UP000066376"/>
    </source>
</evidence>
<keyword evidence="5" id="KW-1185">Reference proteome</keyword>
<reference evidence="5" key="2">
    <citation type="submission" date="2016-02" db="EMBL/GenBank/DDBJ databases">
        <title>The draft genome sequence of the rumen methanogen Methanobrevibacter olleyae YLM1.</title>
        <authorList>
            <consortium name="New Zealand Agricultural Greenhouse Gas Research Centre/Pastoral Greenhouse Gas Research Consortium"/>
            <person name="Kelly W.J."/>
            <person name="Li D."/>
            <person name="Lambie S.C."/>
            <person name="Attwood G.T."/>
            <person name="Altermann E."/>
            <person name="Leahy S.C."/>
        </authorList>
    </citation>
    <scope>NUCLEOTIDE SEQUENCE [LARGE SCALE GENOMIC DNA]</scope>
    <source>
        <strain evidence="5">YLM1</strain>
    </source>
</reference>
<dbReference type="SUPFAM" id="SSF55469">
    <property type="entry name" value="FMN-dependent nitroreductase-like"/>
    <property type="match status" value="1"/>
</dbReference>
<evidence type="ECO:0000313" key="4">
    <source>
        <dbReference type="EMBL" id="AMK15099.1"/>
    </source>
</evidence>
<evidence type="ECO:0000256" key="2">
    <source>
        <dbReference type="ARBA" id="ARBA00023002"/>
    </source>
</evidence>